<organism evidence="2 3">
    <name type="scientific">Fertoeibacter niger</name>
    <dbReference type="NCBI Taxonomy" id="2656921"/>
    <lineage>
        <taxon>Bacteria</taxon>
        <taxon>Pseudomonadati</taxon>
        <taxon>Pseudomonadota</taxon>
        <taxon>Alphaproteobacteria</taxon>
        <taxon>Rhodobacterales</taxon>
        <taxon>Paracoccaceae</taxon>
        <taxon>Fertoeibacter</taxon>
    </lineage>
</organism>
<dbReference type="Proteomes" id="UP000484076">
    <property type="component" value="Unassembled WGS sequence"/>
</dbReference>
<comment type="caution">
    <text evidence="2">The sequence shown here is derived from an EMBL/GenBank/DDBJ whole genome shotgun (WGS) entry which is preliminary data.</text>
</comment>
<dbReference type="RefSeq" id="WP_152823905.1">
    <property type="nucleotide sequence ID" value="NZ_WHUT02000001.1"/>
</dbReference>
<keyword evidence="3" id="KW-1185">Reference proteome</keyword>
<dbReference type="AlphaFoldDB" id="A0A8X8GUB3"/>
<gene>
    <name evidence="2" type="ORF">GEU84_002510</name>
</gene>
<feature type="chain" id="PRO_5036502025" evidence="1">
    <location>
        <begin position="20"/>
        <end position="141"/>
    </location>
</feature>
<protein>
    <submittedName>
        <fullName evidence="2">Uncharacterized protein</fullName>
    </submittedName>
</protein>
<name>A0A8X8GUB3_9RHOB</name>
<evidence type="ECO:0000313" key="2">
    <source>
        <dbReference type="EMBL" id="NUB43242.1"/>
    </source>
</evidence>
<evidence type="ECO:0000256" key="1">
    <source>
        <dbReference type="SAM" id="SignalP"/>
    </source>
</evidence>
<dbReference type="EMBL" id="WHUT02000001">
    <property type="protein sequence ID" value="NUB43242.1"/>
    <property type="molecule type" value="Genomic_DNA"/>
</dbReference>
<accession>A0A8X8GUB3</accession>
<proteinExistence type="predicted"/>
<feature type="signal peptide" evidence="1">
    <location>
        <begin position="1"/>
        <end position="19"/>
    </location>
</feature>
<sequence>MRGLALALLTAVAMQPAAAGLLGGPLPPTVTLTLEQLGDAGAVLARQSLLLDGVMLRLTEDEATAAPRRISHEEQALIAGALAALGGMTSAKALNPARAPFTLVSWHIAYSRREISGHALYGTADLPDSLTTLAKALFGPD</sequence>
<evidence type="ECO:0000313" key="3">
    <source>
        <dbReference type="Proteomes" id="UP000484076"/>
    </source>
</evidence>
<reference evidence="2" key="1">
    <citation type="submission" date="2020-05" db="EMBL/GenBank/DDBJ databases">
        <title>Fertoebacter nigrum gen. nov., sp. nov., a new member of the family Rhodobacteraceae.</title>
        <authorList>
            <person name="Szuroczki S."/>
            <person name="Abbaszade G."/>
            <person name="Buni D."/>
            <person name="Schumann P."/>
            <person name="Toth E."/>
        </authorList>
    </citation>
    <scope>NUCLEOTIDE SEQUENCE</scope>
    <source>
        <strain evidence="2">RG-N-1a</strain>
    </source>
</reference>
<keyword evidence="1" id="KW-0732">Signal</keyword>